<keyword evidence="4 6" id="KW-1133">Transmembrane helix</keyword>
<feature type="transmembrane region" description="Helical" evidence="6">
    <location>
        <begin position="409"/>
        <end position="434"/>
    </location>
</feature>
<keyword evidence="9" id="KW-1185">Reference proteome</keyword>
<feature type="transmembrane region" description="Helical" evidence="6">
    <location>
        <begin position="236"/>
        <end position="257"/>
    </location>
</feature>
<evidence type="ECO:0000256" key="4">
    <source>
        <dbReference type="ARBA" id="ARBA00022989"/>
    </source>
</evidence>
<dbReference type="InParanoid" id="S7W9H3"/>
<feature type="transmembrane region" description="Helical" evidence="6">
    <location>
        <begin position="204"/>
        <end position="224"/>
    </location>
</feature>
<evidence type="ECO:0000313" key="8">
    <source>
        <dbReference type="EMBL" id="EPR79570.1"/>
    </source>
</evidence>
<feature type="domain" description="ABC-2 type transporter transmembrane" evidence="7">
    <location>
        <begin position="181"/>
        <end position="393"/>
    </location>
</feature>
<keyword evidence="2" id="KW-0813">Transport</keyword>
<keyword evidence="5 6" id="KW-0472">Membrane</keyword>
<dbReference type="GO" id="GO:0016020">
    <property type="term" value="C:membrane"/>
    <property type="evidence" value="ECO:0007669"/>
    <property type="project" value="UniProtKB-SubCell"/>
</dbReference>
<dbReference type="VEuPathDB" id="MicrosporidiaDB:SLOPH_2598"/>
<evidence type="ECO:0000313" key="9">
    <source>
        <dbReference type="Proteomes" id="UP000014978"/>
    </source>
</evidence>
<dbReference type="InterPro" id="IPR013525">
    <property type="entry name" value="ABC2_TM"/>
</dbReference>
<accession>S7W9H3</accession>
<proteinExistence type="predicted"/>
<evidence type="ECO:0000256" key="3">
    <source>
        <dbReference type="ARBA" id="ARBA00022692"/>
    </source>
</evidence>
<protein>
    <submittedName>
        <fullName evidence="8">ABC transporter protein</fullName>
    </submittedName>
</protein>
<dbReference type="STRING" id="1358809.S7W9H3"/>
<evidence type="ECO:0000256" key="2">
    <source>
        <dbReference type="ARBA" id="ARBA00022448"/>
    </source>
</evidence>
<feature type="transmembrane region" description="Helical" evidence="6">
    <location>
        <begin position="345"/>
        <end position="375"/>
    </location>
</feature>
<dbReference type="InterPro" id="IPR050352">
    <property type="entry name" value="ABCG_transporters"/>
</dbReference>
<evidence type="ECO:0000256" key="5">
    <source>
        <dbReference type="ARBA" id="ARBA00023136"/>
    </source>
</evidence>
<evidence type="ECO:0000256" key="1">
    <source>
        <dbReference type="ARBA" id="ARBA00004141"/>
    </source>
</evidence>
<gene>
    <name evidence="8" type="ORF">SLOPH_2598</name>
</gene>
<dbReference type="AlphaFoldDB" id="S7W9H3"/>
<dbReference type="HOGENOM" id="CLU_619901_0_0_1"/>
<dbReference type="EMBL" id="ATCN01000196">
    <property type="protein sequence ID" value="EPR79570.1"/>
    <property type="molecule type" value="Genomic_DNA"/>
</dbReference>
<dbReference type="Proteomes" id="UP000014978">
    <property type="component" value="Unassembled WGS sequence"/>
</dbReference>
<evidence type="ECO:0000256" key="6">
    <source>
        <dbReference type="SAM" id="Phobius"/>
    </source>
</evidence>
<comment type="caution">
    <text evidence="8">The sequence shown here is derived from an EMBL/GenBank/DDBJ whole genome shotgun (WGS) entry which is preliminary data.</text>
</comment>
<organism evidence="8 9">
    <name type="scientific">Spraguea lophii (strain 42_110)</name>
    <name type="common">Microsporidian parasite</name>
    <dbReference type="NCBI Taxonomy" id="1358809"/>
    <lineage>
        <taxon>Eukaryota</taxon>
        <taxon>Fungi</taxon>
        <taxon>Fungi incertae sedis</taxon>
        <taxon>Microsporidia</taxon>
        <taxon>Spragueidae</taxon>
        <taxon>Spraguea</taxon>
    </lineage>
</organism>
<dbReference type="GO" id="GO:0140359">
    <property type="term" value="F:ABC-type transporter activity"/>
    <property type="evidence" value="ECO:0007669"/>
    <property type="project" value="InterPro"/>
</dbReference>
<evidence type="ECO:0000259" key="7">
    <source>
        <dbReference type="Pfam" id="PF01061"/>
    </source>
</evidence>
<feature type="transmembrane region" description="Helical" evidence="6">
    <location>
        <begin position="278"/>
        <end position="303"/>
    </location>
</feature>
<reference evidence="9" key="1">
    <citation type="journal article" date="2013" name="PLoS Genet.">
        <title>The genome of Spraguea lophii and the basis of host-microsporidian interactions.</title>
        <authorList>
            <person name="Campbell S.E."/>
            <person name="Williams T.A."/>
            <person name="Yousuf A."/>
            <person name="Soanes D.M."/>
            <person name="Paszkiewicz K.H."/>
            <person name="Williams B.A.P."/>
        </authorList>
    </citation>
    <scope>NUCLEOTIDE SEQUENCE [LARGE SCALE GENOMIC DNA]</scope>
    <source>
        <strain evidence="9">42_110</strain>
    </source>
</reference>
<dbReference type="OrthoDB" id="2192324at2759"/>
<dbReference type="PANTHER" id="PTHR48041:SF139">
    <property type="entry name" value="PROTEIN SCARLET"/>
    <property type="match status" value="1"/>
</dbReference>
<feature type="transmembrane region" description="Helical" evidence="6">
    <location>
        <begin position="309"/>
        <end position="333"/>
    </location>
</feature>
<dbReference type="PANTHER" id="PTHR48041">
    <property type="entry name" value="ABC TRANSPORTER G FAMILY MEMBER 28"/>
    <property type="match status" value="1"/>
</dbReference>
<keyword evidence="3 6" id="KW-0812">Transmembrane</keyword>
<dbReference type="Pfam" id="PF01061">
    <property type="entry name" value="ABC2_membrane"/>
    <property type="match status" value="1"/>
</dbReference>
<comment type="subcellular location">
    <subcellularLocation>
        <location evidence="1">Membrane</location>
        <topology evidence="1">Multi-pass membrane protein</topology>
    </subcellularLocation>
</comment>
<name>S7W9H3_SPRLO</name>
<sequence length="442" mass="51134">MQNALNITQILKNTRKTIVATIHQPPSKILDLFDDIIIINNSHIVYHNTYDNFIPYFQILGYTFPQYTNPTEILFTEILPRLESKDCIFDPSKLSDKFNEYKENRDIHENNINTNQHIPELINKEKIFEITEHPDSNRINDKEIIKTNKEYINSNEFSTTTNVSENNKYKSLMIKNKKSTEIGMLLLRFFYSTIRNKNILLSKFLQCVGIVFIIGSIFYNIPGLNSNSEIITKNGFLYFLVMYVYFGAAMGCVHLFFIDLKLLRREYSNNYYSIISYFISRLITDTILNSVFVIITALSLFLISRAYRTGWVLTVQLFNMWSLSMVGYAWGIFVSSICMDLSSALVILPCVLLPLTIVSGLFLVPSGMVIFLRWLQYISPSRYSYNIAMKMEYGDKIVGAVPGDTFTGFFGISISFLILFAMYLVLMGFSFLGLRMKVRKYV</sequence>